<evidence type="ECO:0000313" key="2">
    <source>
        <dbReference type="Proteomes" id="UP001163321"/>
    </source>
</evidence>
<comment type="caution">
    <text evidence="1">The sequence shown here is derived from an EMBL/GenBank/DDBJ whole genome shotgun (WGS) entry which is preliminary data.</text>
</comment>
<keyword evidence="2" id="KW-1185">Reference proteome</keyword>
<organism evidence="1 2">
    <name type="scientific">Peronosclerospora sorghi</name>
    <dbReference type="NCBI Taxonomy" id="230839"/>
    <lineage>
        <taxon>Eukaryota</taxon>
        <taxon>Sar</taxon>
        <taxon>Stramenopiles</taxon>
        <taxon>Oomycota</taxon>
        <taxon>Peronosporomycetes</taxon>
        <taxon>Peronosporales</taxon>
        <taxon>Peronosporaceae</taxon>
        <taxon>Peronosclerospora</taxon>
    </lineage>
</organism>
<evidence type="ECO:0000313" key="1">
    <source>
        <dbReference type="EMBL" id="KAI9912385.1"/>
    </source>
</evidence>
<dbReference type="EMBL" id="CM047583">
    <property type="protein sequence ID" value="KAI9912385.1"/>
    <property type="molecule type" value="Genomic_DNA"/>
</dbReference>
<sequence>MTLCQICFDELKALQTHVCTACSGSFCVSCTLWYVEYKVLEGEVSQKKLLCPAPQCLSPIRRTHSSRGVS</sequence>
<proteinExistence type="predicted"/>
<gene>
    <name evidence="1" type="ORF">PsorP6_006260</name>
</gene>
<accession>A0ACC0W0Q7</accession>
<name>A0ACC0W0Q7_9STRA</name>
<protein>
    <submittedName>
        <fullName evidence="1">Uncharacterized protein</fullName>
    </submittedName>
</protein>
<reference evidence="1 2" key="1">
    <citation type="journal article" date="2022" name="bioRxiv">
        <title>The genome of the oomycete Peronosclerospora sorghi, a cosmopolitan pathogen of maize and sorghum, is inflated with dispersed pseudogenes.</title>
        <authorList>
            <person name="Fletcher K."/>
            <person name="Martin F."/>
            <person name="Isakeit T."/>
            <person name="Cavanaugh K."/>
            <person name="Magill C."/>
            <person name="Michelmore R."/>
        </authorList>
    </citation>
    <scope>NUCLEOTIDE SEQUENCE [LARGE SCALE GENOMIC DNA]</scope>
    <source>
        <strain evidence="1">P6</strain>
    </source>
</reference>
<dbReference type="Proteomes" id="UP001163321">
    <property type="component" value="Chromosome 4"/>
</dbReference>